<dbReference type="PANTHER" id="PTHR33619:SF3">
    <property type="entry name" value="POLYSACCHARIDE EXPORT PROTEIN GFCE-RELATED"/>
    <property type="match status" value="1"/>
</dbReference>
<proteinExistence type="predicted"/>
<dbReference type="AlphaFoldDB" id="A0A327XTU1"/>
<dbReference type="Proteomes" id="UP000249165">
    <property type="component" value="Unassembled WGS sequence"/>
</dbReference>
<dbReference type="InterPro" id="IPR049712">
    <property type="entry name" value="Poly_export"/>
</dbReference>
<dbReference type="RefSeq" id="WP_009506824.1">
    <property type="nucleotide sequence ID" value="NZ_LIGK01000037.1"/>
</dbReference>
<accession>A0A327XTU1</accession>
<name>A0A327XTU1_9RHOB</name>
<evidence type="ECO:0000259" key="4">
    <source>
        <dbReference type="Pfam" id="PF10531"/>
    </source>
</evidence>
<dbReference type="GO" id="GO:0015159">
    <property type="term" value="F:polysaccharide transmembrane transporter activity"/>
    <property type="evidence" value="ECO:0007669"/>
    <property type="project" value="InterPro"/>
</dbReference>
<dbReference type="Gene3D" id="3.10.560.10">
    <property type="entry name" value="Outer membrane lipoprotein wza domain like"/>
    <property type="match status" value="1"/>
</dbReference>
<sequence length="202" mass="21755">MPIVRALIVSSLLAALAVAPAAAQQGNYAIRPGDTLRLEVLEDESLNRNLLVLPDGRVSVPMAGSIPAAGRTVSQVQRNIAAALADSFALAPTVYVGINALAEIPEQVVEPMMVYVLGEAANPGLVEIRPETTVLQLFAQVGGFTNFAALKRIQLRRTDPRTGTETIYRLNYKDIQAGRSPNGLVRLVDGDVIMVPQRRLFE</sequence>
<keyword evidence="1 2" id="KW-0732">Signal</keyword>
<evidence type="ECO:0000313" key="5">
    <source>
        <dbReference type="EMBL" id="RAK11682.1"/>
    </source>
</evidence>
<comment type="caution">
    <text evidence="5">The sequence shown here is derived from an EMBL/GenBank/DDBJ whole genome shotgun (WGS) entry which is preliminary data.</text>
</comment>
<evidence type="ECO:0000256" key="1">
    <source>
        <dbReference type="ARBA" id="ARBA00022729"/>
    </source>
</evidence>
<dbReference type="Pfam" id="PF02563">
    <property type="entry name" value="Poly_export"/>
    <property type="match status" value="1"/>
</dbReference>
<dbReference type="Pfam" id="PF10531">
    <property type="entry name" value="SLBB"/>
    <property type="match status" value="1"/>
</dbReference>
<organism evidence="5 6">
    <name type="scientific">Salipiger aestuarii</name>
    <dbReference type="NCBI Taxonomy" id="568098"/>
    <lineage>
        <taxon>Bacteria</taxon>
        <taxon>Pseudomonadati</taxon>
        <taxon>Pseudomonadota</taxon>
        <taxon>Alphaproteobacteria</taxon>
        <taxon>Rhodobacterales</taxon>
        <taxon>Roseobacteraceae</taxon>
        <taxon>Salipiger</taxon>
    </lineage>
</organism>
<evidence type="ECO:0000256" key="2">
    <source>
        <dbReference type="SAM" id="SignalP"/>
    </source>
</evidence>
<dbReference type="InterPro" id="IPR019554">
    <property type="entry name" value="Soluble_ligand-bd"/>
</dbReference>
<feature type="domain" description="Soluble ligand binding" evidence="4">
    <location>
        <begin position="113"/>
        <end position="160"/>
    </location>
</feature>
<dbReference type="EMBL" id="QLMG01000047">
    <property type="protein sequence ID" value="RAK11682.1"/>
    <property type="molecule type" value="Genomic_DNA"/>
</dbReference>
<feature type="domain" description="Polysaccharide export protein N-terminal" evidence="3">
    <location>
        <begin position="23"/>
        <end position="98"/>
    </location>
</feature>
<dbReference type="PANTHER" id="PTHR33619">
    <property type="entry name" value="POLYSACCHARIDE EXPORT PROTEIN GFCE-RELATED"/>
    <property type="match status" value="1"/>
</dbReference>
<feature type="chain" id="PRO_5016426491" evidence="2">
    <location>
        <begin position="24"/>
        <end position="202"/>
    </location>
</feature>
<evidence type="ECO:0000259" key="3">
    <source>
        <dbReference type="Pfam" id="PF02563"/>
    </source>
</evidence>
<keyword evidence="6" id="KW-1185">Reference proteome</keyword>
<evidence type="ECO:0000313" key="6">
    <source>
        <dbReference type="Proteomes" id="UP000249165"/>
    </source>
</evidence>
<dbReference type="InterPro" id="IPR003715">
    <property type="entry name" value="Poly_export_N"/>
</dbReference>
<feature type="signal peptide" evidence="2">
    <location>
        <begin position="1"/>
        <end position="23"/>
    </location>
</feature>
<dbReference type="OrthoDB" id="197007at2"/>
<protein>
    <submittedName>
        <fullName evidence="5">Polysaccharide export outer membrane protein</fullName>
    </submittedName>
</protein>
<dbReference type="Gene3D" id="3.30.1950.10">
    <property type="entry name" value="wza like domain"/>
    <property type="match status" value="1"/>
</dbReference>
<gene>
    <name evidence="5" type="ORF">ATI53_104718</name>
</gene>
<reference evidence="5 6" key="1">
    <citation type="submission" date="2018-06" db="EMBL/GenBank/DDBJ databases">
        <title>Genomic Encyclopedia of Archaeal and Bacterial Type Strains, Phase II (KMG-II): from individual species to whole genera.</title>
        <authorList>
            <person name="Goeker M."/>
        </authorList>
    </citation>
    <scope>NUCLEOTIDE SEQUENCE [LARGE SCALE GENOMIC DNA]</scope>
    <source>
        <strain evidence="5 6">DSM 22011</strain>
    </source>
</reference>